<dbReference type="EMBL" id="JBHMFI010000001">
    <property type="protein sequence ID" value="MFB9069902.1"/>
    <property type="molecule type" value="Genomic_DNA"/>
</dbReference>
<dbReference type="PROSITE" id="PS51004">
    <property type="entry name" value="SEMA"/>
    <property type="match status" value="1"/>
</dbReference>
<sequence>MCGSEAENPCSPSSRPGSMLVPMTVARSESSTSRSPMPPASTTCAAVRAGS</sequence>
<feature type="domain" description="Sema" evidence="2">
    <location>
        <begin position="1"/>
        <end position="51"/>
    </location>
</feature>
<evidence type="ECO:0000259" key="2">
    <source>
        <dbReference type="PROSITE" id="PS51004"/>
    </source>
</evidence>
<evidence type="ECO:0000256" key="1">
    <source>
        <dbReference type="SAM" id="MobiDB-lite"/>
    </source>
</evidence>
<feature type="region of interest" description="Disordered" evidence="1">
    <location>
        <begin position="1"/>
        <end position="51"/>
    </location>
</feature>
<evidence type="ECO:0000313" key="3">
    <source>
        <dbReference type="EMBL" id="MFB9069902.1"/>
    </source>
</evidence>
<feature type="compositionally biased region" description="Polar residues" evidence="1">
    <location>
        <begin position="27"/>
        <end position="44"/>
    </location>
</feature>
<dbReference type="InterPro" id="IPR001627">
    <property type="entry name" value="Semap_dom"/>
</dbReference>
<protein>
    <recommendedName>
        <fullName evidence="2">Sema domain-containing protein</fullName>
    </recommendedName>
</protein>
<accession>A0ABV5FT89</accession>
<gene>
    <name evidence="3" type="ORF">ACFFX0_01310</name>
</gene>
<comment type="caution">
    <text evidence="3">The sequence shown here is derived from an EMBL/GenBank/DDBJ whole genome shotgun (WGS) entry which is preliminary data.</text>
</comment>
<organism evidence="3 4">
    <name type="scientific">Citricoccus parietis</name>
    <dbReference type="NCBI Taxonomy" id="592307"/>
    <lineage>
        <taxon>Bacteria</taxon>
        <taxon>Bacillati</taxon>
        <taxon>Actinomycetota</taxon>
        <taxon>Actinomycetes</taxon>
        <taxon>Micrococcales</taxon>
        <taxon>Micrococcaceae</taxon>
        <taxon>Citricoccus</taxon>
    </lineage>
</organism>
<reference evidence="3 4" key="1">
    <citation type="submission" date="2024-09" db="EMBL/GenBank/DDBJ databases">
        <authorList>
            <person name="Sun Q."/>
            <person name="Mori K."/>
        </authorList>
    </citation>
    <scope>NUCLEOTIDE SEQUENCE [LARGE SCALE GENOMIC DNA]</scope>
    <source>
        <strain evidence="3 4">CCM 7609</strain>
    </source>
</reference>
<evidence type="ECO:0000313" key="4">
    <source>
        <dbReference type="Proteomes" id="UP001589575"/>
    </source>
</evidence>
<proteinExistence type="predicted"/>
<keyword evidence="4" id="KW-1185">Reference proteome</keyword>
<dbReference type="Proteomes" id="UP001589575">
    <property type="component" value="Unassembled WGS sequence"/>
</dbReference>
<name>A0ABV5FT89_9MICC</name>